<feature type="transmembrane region" description="Helical" evidence="6">
    <location>
        <begin position="306"/>
        <end position="326"/>
    </location>
</feature>
<reference evidence="8 9" key="1">
    <citation type="journal article" date="2019" name="Nat. Microbiol.">
        <title>Mediterranean grassland soil C-N compound turnover is dependent on rainfall and depth, and is mediated by genomically divergent microorganisms.</title>
        <authorList>
            <person name="Diamond S."/>
            <person name="Andeer P.F."/>
            <person name="Li Z."/>
            <person name="Crits-Christoph A."/>
            <person name="Burstein D."/>
            <person name="Anantharaman K."/>
            <person name="Lane K.R."/>
            <person name="Thomas B.C."/>
            <person name="Pan C."/>
            <person name="Northen T.R."/>
            <person name="Banfield J.F."/>
        </authorList>
    </citation>
    <scope>NUCLEOTIDE SEQUENCE [LARGE SCALE GENOMIC DNA]</scope>
    <source>
        <strain evidence="8">WS_11</strain>
    </source>
</reference>
<evidence type="ECO:0000313" key="8">
    <source>
        <dbReference type="EMBL" id="TMQ73852.1"/>
    </source>
</evidence>
<dbReference type="PANTHER" id="PTHR11558">
    <property type="entry name" value="SPERMIDINE/SPERMINE SYNTHASE"/>
    <property type="match status" value="1"/>
</dbReference>
<name>A0A538UD79_UNCEI</name>
<evidence type="ECO:0000256" key="5">
    <source>
        <dbReference type="SAM" id="MobiDB-lite"/>
    </source>
</evidence>
<feature type="transmembrane region" description="Helical" evidence="6">
    <location>
        <begin position="224"/>
        <end position="246"/>
    </location>
</feature>
<dbReference type="GO" id="GO:0004766">
    <property type="term" value="F:spermidine synthase activity"/>
    <property type="evidence" value="ECO:0007669"/>
    <property type="project" value="TreeGrafter"/>
</dbReference>
<keyword evidence="6" id="KW-0812">Transmembrane</keyword>
<feature type="region of interest" description="Disordered" evidence="5">
    <location>
        <begin position="1"/>
        <end position="35"/>
    </location>
</feature>
<keyword evidence="6" id="KW-1133">Transmembrane helix</keyword>
<feature type="transmembrane region" description="Helical" evidence="6">
    <location>
        <begin position="376"/>
        <end position="402"/>
    </location>
</feature>
<feature type="transmembrane region" description="Helical" evidence="6">
    <location>
        <begin position="275"/>
        <end position="294"/>
    </location>
</feature>
<keyword evidence="3 4" id="KW-0620">Polyamine biosynthesis</keyword>
<dbReference type="SUPFAM" id="SSF53335">
    <property type="entry name" value="S-adenosyl-L-methionine-dependent methyltransferases"/>
    <property type="match status" value="1"/>
</dbReference>
<feature type="transmembrane region" description="Helical" evidence="6">
    <location>
        <begin position="112"/>
        <end position="136"/>
    </location>
</feature>
<feature type="transmembrane region" description="Helical" evidence="6">
    <location>
        <begin position="198"/>
        <end position="218"/>
    </location>
</feature>
<evidence type="ECO:0000259" key="7">
    <source>
        <dbReference type="PROSITE" id="PS51006"/>
    </source>
</evidence>
<dbReference type="PROSITE" id="PS51006">
    <property type="entry name" value="PABS_2"/>
    <property type="match status" value="1"/>
</dbReference>
<dbReference type="Pfam" id="PF01564">
    <property type="entry name" value="Spermine_synth"/>
    <property type="match status" value="1"/>
</dbReference>
<feature type="transmembrane region" description="Helical" evidence="6">
    <location>
        <begin position="478"/>
        <end position="497"/>
    </location>
</feature>
<comment type="caution">
    <text evidence="4">Lacks conserved residue(s) required for the propagation of feature annotation.</text>
</comment>
<feature type="transmembrane region" description="Helical" evidence="6">
    <location>
        <begin position="338"/>
        <end position="356"/>
    </location>
</feature>
<evidence type="ECO:0000256" key="6">
    <source>
        <dbReference type="SAM" id="Phobius"/>
    </source>
</evidence>
<evidence type="ECO:0000256" key="4">
    <source>
        <dbReference type="PROSITE-ProRule" id="PRU00354"/>
    </source>
</evidence>
<dbReference type="GO" id="GO:0008168">
    <property type="term" value="F:methyltransferase activity"/>
    <property type="evidence" value="ECO:0007669"/>
    <property type="project" value="UniProtKB-KW"/>
</dbReference>
<feature type="transmembrane region" description="Helical" evidence="6">
    <location>
        <begin position="451"/>
        <end position="471"/>
    </location>
</feature>
<dbReference type="CDD" id="cd02440">
    <property type="entry name" value="AdoMet_MTases"/>
    <property type="match status" value="1"/>
</dbReference>
<dbReference type="AlphaFoldDB" id="A0A538UD79"/>
<comment type="caution">
    <text evidence="8">The sequence shown here is derived from an EMBL/GenBank/DDBJ whole genome shotgun (WGS) entry which is preliminary data.</text>
</comment>
<dbReference type="EMBL" id="VBPB01000037">
    <property type="protein sequence ID" value="TMQ73852.1"/>
    <property type="molecule type" value="Genomic_DNA"/>
</dbReference>
<comment type="similarity">
    <text evidence="1">Belongs to the spermidine/spermine synthase family.</text>
</comment>
<feature type="transmembrane region" description="Helical" evidence="6">
    <location>
        <begin position="43"/>
        <end position="64"/>
    </location>
</feature>
<dbReference type="InterPro" id="IPR001045">
    <property type="entry name" value="Spermi_synthase"/>
</dbReference>
<organism evidence="8 9">
    <name type="scientific">Eiseniibacteriota bacterium</name>
    <dbReference type="NCBI Taxonomy" id="2212470"/>
    <lineage>
        <taxon>Bacteria</taxon>
        <taxon>Candidatus Eiseniibacteriota</taxon>
    </lineage>
</organism>
<evidence type="ECO:0000256" key="1">
    <source>
        <dbReference type="ARBA" id="ARBA00007867"/>
    </source>
</evidence>
<accession>A0A538UD79</accession>
<dbReference type="InterPro" id="IPR030374">
    <property type="entry name" value="PABS"/>
</dbReference>
<dbReference type="Proteomes" id="UP000319771">
    <property type="component" value="Unassembled WGS sequence"/>
</dbReference>
<feature type="transmembrane region" description="Helical" evidence="6">
    <location>
        <begin position="76"/>
        <end position="100"/>
    </location>
</feature>
<protein>
    <submittedName>
        <fullName evidence="8">Methyltransferase</fullName>
    </submittedName>
</protein>
<dbReference type="NCBIfam" id="NF037959">
    <property type="entry name" value="MFS_SpdSyn"/>
    <property type="match status" value="1"/>
</dbReference>
<keyword evidence="2 4" id="KW-0808">Transferase</keyword>
<dbReference type="InterPro" id="IPR029063">
    <property type="entry name" value="SAM-dependent_MTases_sf"/>
</dbReference>
<evidence type="ECO:0000256" key="3">
    <source>
        <dbReference type="ARBA" id="ARBA00023115"/>
    </source>
</evidence>
<evidence type="ECO:0000313" key="9">
    <source>
        <dbReference type="Proteomes" id="UP000319771"/>
    </source>
</evidence>
<sequence length="1098" mass="116192">MSEGASTRRPGGMDAGIPKPHDLPATLGVSTPRPEASRAAGTGAAGLGLVAALVLCSGACGLIYQTAWLRELRLVFGISTPATAATLAIFMAGLGVGSLWLGARVDRVTNPLFFYGVLELGIAASAALSPALLALVRIAYFALGGQASLGLVGSTLVRLALAACVIGVPAILMGGTLPAVARAVTAAGDQGRRRLARVYAINTLGAVGGVVLATFVLIERLGAHLTVWLAAAVNLGAGLAAVALASGPSTPAAHLRLVPSPPAAAATPQVGPRGVYAASALVGFVFFLMEIVWYRMLTPLLGGTTYTFGVILAMALLGIGLGSALYALRSGPGGPTRAAFAATCGLEALALAFPYALGDRLAVLAMMLRPLGLMGFGGGVLAWSVIAGIVVLPAALVAGFQFPLLVRLLGEGRTDIGSHTGRAYAWNTAGAIAGSLAGGFGLLPWLTAPGVWYLATWLLAALSVWTVVASARSQRSGVLRAIAVVATLGAILLVVVAQGPTAFWRHGGIGAGRATTLTEMKTPNDLRGLVQELRNRVGWQAEGRESSIAAFDDDGLALIVGGKSDGNVIADAGTQVMCGMVGALLHPQPRRALVIGLGTGSTSGWLGRVPSIERVDTIELEPAVVEFARRCAVANQDVTRNPKQHIVIGDGREFMQTTRDRYDLIVSEPSNPYRAGVASMFTREFYTSAERRLKPGGMFLQWVQTYEADFETIRIVYATLCSVFPNVETWSTLEGDLLLVGSREPVVTDVGALRQRIAQEPFRSALEHAWRVRDAEGVLAHYMGDRDFGLTLASMGAPIVNTDDRTTLEYRFARGLGSAQHVDFDDLRLLAMMRHHGVPHWSGLGQVDPNDIAVRKATMHAQEMLVPPPAPERAPVHDRVAAMGAFVAGNYPLALRFWEHGAQAPADITELAMMAAAMCENGDARALRSLAELKRYRPVEADFLLARLLAVRGDPLGATTAYESACRGYRTDPWAWPELVQRQLPVAVEIAQRGDRALSARLFAALERPFAVSCSNDERLAARVAVGRALDAGVPGAYTSQALDGYGTRLPWDEQILENRVRCYERLRDPRLDDARRDLEIFQANLGSRLEVAPRVGG</sequence>
<proteinExistence type="inferred from homology"/>
<keyword evidence="6" id="KW-0472">Membrane</keyword>
<gene>
    <name evidence="8" type="ORF">E6K81_02555</name>
</gene>
<feature type="domain" description="PABS" evidence="7">
    <location>
        <begin position="581"/>
        <end position="760"/>
    </location>
</feature>
<dbReference type="Gene3D" id="3.40.50.150">
    <property type="entry name" value="Vaccinia Virus protein VP39"/>
    <property type="match status" value="1"/>
</dbReference>
<evidence type="ECO:0000256" key="2">
    <source>
        <dbReference type="ARBA" id="ARBA00022679"/>
    </source>
</evidence>
<keyword evidence="8" id="KW-0489">Methyltransferase</keyword>
<dbReference type="PANTHER" id="PTHR11558:SF11">
    <property type="entry name" value="SPERMIDINE SYNTHASE"/>
    <property type="match status" value="1"/>
</dbReference>
<dbReference type="GO" id="GO:0008295">
    <property type="term" value="P:spermidine biosynthetic process"/>
    <property type="evidence" value="ECO:0007669"/>
    <property type="project" value="TreeGrafter"/>
</dbReference>
<feature type="transmembrane region" description="Helical" evidence="6">
    <location>
        <begin position="156"/>
        <end position="177"/>
    </location>
</feature>
<feature type="transmembrane region" description="Helical" evidence="6">
    <location>
        <begin position="423"/>
        <end position="445"/>
    </location>
</feature>
<dbReference type="GO" id="GO:0005829">
    <property type="term" value="C:cytosol"/>
    <property type="evidence" value="ECO:0007669"/>
    <property type="project" value="TreeGrafter"/>
</dbReference>
<dbReference type="GO" id="GO:0032259">
    <property type="term" value="P:methylation"/>
    <property type="evidence" value="ECO:0007669"/>
    <property type="project" value="UniProtKB-KW"/>
</dbReference>